<feature type="transmembrane region" description="Helical" evidence="8">
    <location>
        <begin position="455"/>
        <end position="477"/>
    </location>
</feature>
<organism evidence="10 11">
    <name type="scientific">Parathalassolituus penaei</name>
    <dbReference type="NCBI Taxonomy" id="2997323"/>
    <lineage>
        <taxon>Bacteria</taxon>
        <taxon>Pseudomonadati</taxon>
        <taxon>Pseudomonadota</taxon>
        <taxon>Gammaproteobacteria</taxon>
        <taxon>Oceanospirillales</taxon>
        <taxon>Oceanospirillaceae</taxon>
        <taxon>Parathalassolituus</taxon>
    </lineage>
</organism>
<evidence type="ECO:0000256" key="6">
    <source>
        <dbReference type="ARBA" id="ARBA00023136"/>
    </source>
</evidence>
<feature type="transmembrane region" description="Helical" evidence="8">
    <location>
        <begin position="279"/>
        <end position="298"/>
    </location>
</feature>
<sequence length="498" mass="52916">MFQHVVILPILLPLLAGALMVIPAVSRNMVLQRRLGTVASVLAVVLAVWLLVLVDHNGTQAYAVGEWKPPFGILLVADRLATLLLLLTSVLLLAVQLFASAGEDERGRFFQPLLMFQVMGIQGAFLTGDIFNLFVFFEVLLIASYALLIHGGGKAKTAASLHYVILNLAGSALFLFALGILYGTFGTLNMADMQANAALIQNDDLYLAKVGALLLLVVFGLKAAMLPLHFWLPKAYAAAPAPVAALFAIMTKIGIYSLWRVHSAIFGEHAGALANVALPWLWPMAWLTLALGVVAVLASQSLRALAANLVIVSVGSLLLMVANPAQSTTAAGLYYLVHSTLATALIFLIAGLIMGQRGKSEDRFVRGRPLAHPRLLGGLFFIAALALIGMPPFSGFIGKALMLSAALDEGVAGWIWPPLLLSSLAALLVLSRAGSSIFWRSRGRAVPVTIDTRQLAGIGVLLVALVLMVVLAGWLTAFTDRAAADLLAGMQLVLPEGR</sequence>
<feature type="transmembrane region" description="Helical" evidence="8">
    <location>
        <begin position="414"/>
        <end position="434"/>
    </location>
</feature>
<feature type="transmembrane region" description="Helical" evidence="8">
    <location>
        <begin position="37"/>
        <end position="54"/>
    </location>
</feature>
<feature type="domain" description="NADH:quinone oxidoreductase/Mrp antiporter transmembrane" evidence="9">
    <location>
        <begin position="129"/>
        <end position="410"/>
    </location>
</feature>
<keyword evidence="3" id="KW-1003">Cell membrane</keyword>
<evidence type="ECO:0000313" key="10">
    <source>
        <dbReference type="EMBL" id="MCY0967358.1"/>
    </source>
</evidence>
<dbReference type="EMBL" id="JAPNOA010000059">
    <property type="protein sequence ID" value="MCY0967358.1"/>
    <property type="molecule type" value="Genomic_DNA"/>
</dbReference>
<accession>A0A9X3IVK7</accession>
<dbReference type="InterPro" id="IPR001750">
    <property type="entry name" value="ND/Mrp_TM"/>
</dbReference>
<evidence type="ECO:0000256" key="2">
    <source>
        <dbReference type="ARBA" id="ARBA00005346"/>
    </source>
</evidence>
<dbReference type="PANTHER" id="PTHR42703">
    <property type="entry name" value="NADH DEHYDROGENASE"/>
    <property type="match status" value="1"/>
</dbReference>
<dbReference type="AlphaFoldDB" id="A0A9X3IVK7"/>
<feature type="transmembrane region" description="Helical" evidence="8">
    <location>
        <begin position="74"/>
        <end position="97"/>
    </location>
</feature>
<dbReference type="PANTHER" id="PTHR42703:SF1">
    <property type="entry name" value="NA(+)_H(+) ANTIPORTER SUBUNIT D1"/>
    <property type="match status" value="1"/>
</dbReference>
<dbReference type="GO" id="GO:0005886">
    <property type="term" value="C:plasma membrane"/>
    <property type="evidence" value="ECO:0007669"/>
    <property type="project" value="UniProtKB-SubCell"/>
</dbReference>
<feature type="transmembrane region" description="Helical" evidence="8">
    <location>
        <begin position="205"/>
        <end position="224"/>
    </location>
</feature>
<dbReference type="GO" id="GO:0008137">
    <property type="term" value="F:NADH dehydrogenase (ubiquinone) activity"/>
    <property type="evidence" value="ECO:0007669"/>
    <property type="project" value="InterPro"/>
</dbReference>
<keyword evidence="4 7" id="KW-0812">Transmembrane</keyword>
<evidence type="ECO:0000256" key="7">
    <source>
        <dbReference type="RuleBase" id="RU000320"/>
    </source>
</evidence>
<keyword evidence="5 8" id="KW-1133">Transmembrane helix</keyword>
<name>A0A9X3IVK7_9GAMM</name>
<feature type="transmembrane region" description="Helical" evidence="8">
    <location>
        <begin position="131"/>
        <end position="149"/>
    </location>
</feature>
<protein>
    <submittedName>
        <fullName evidence="10">Monovalent cation/H+ antiporter subunit D</fullName>
    </submittedName>
</protein>
<evidence type="ECO:0000256" key="5">
    <source>
        <dbReference type="ARBA" id="ARBA00022989"/>
    </source>
</evidence>
<evidence type="ECO:0000259" key="9">
    <source>
        <dbReference type="Pfam" id="PF00361"/>
    </source>
</evidence>
<evidence type="ECO:0000256" key="8">
    <source>
        <dbReference type="SAM" id="Phobius"/>
    </source>
</evidence>
<evidence type="ECO:0000256" key="3">
    <source>
        <dbReference type="ARBA" id="ARBA00022475"/>
    </source>
</evidence>
<feature type="transmembrane region" description="Helical" evidence="8">
    <location>
        <begin position="375"/>
        <end position="394"/>
    </location>
</feature>
<keyword evidence="11" id="KW-1185">Reference proteome</keyword>
<feature type="transmembrane region" description="Helical" evidence="8">
    <location>
        <begin position="334"/>
        <end position="354"/>
    </location>
</feature>
<dbReference type="PRINTS" id="PR01437">
    <property type="entry name" value="NUOXDRDTASE4"/>
</dbReference>
<feature type="transmembrane region" description="Helical" evidence="8">
    <location>
        <begin position="109"/>
        <end position="125"/>
    </location>
</feature>
<dbReference type="InterPro" id="IPR003918">
    <property type="entry name" value="NADH_UbQ_OxRdtase"/>
</dbReference>
<comment type="caution">
    <text evidence="10">The sequence shown here is derived from an EMBL/GenBank/DDBJ whole genome shotgun (WGS) entry which is preliminary data.</text>
</comment>
<dbReference type="Pfam" id="PF00361">
    <property type="entry name" value="Proton_antipo_M"/>
    <property type="match status" value="1"/>
</dbReference>
<reference evidence="10" key="1">
    <citation type="submission" date="2022-11" db="EMBL/GenBank/DDBJ databases">
        <title>Parathalassolutuus dongxingensis gen. nov., sp. nov., a novel member of family Oceanospirillaceae isolated from a coastal shrimp pond in Guangxi, China.</title>
        <authorList>
            <person name="Chen H."/>
        </authorList>
    </citation>
    <scope>NUCLEOTIDE SEQUENCE</scope>
    <source>
        <strain evidence="10">G-43</strain>
    </source>
</reference>
<evidence type="ECO:0000256" key="1">
    <source>
        <dbReference type="ARBA" id="ARBA00004651"/>
    </source>
</evidence>
<dbReference type="InterPro" id="IPR050586">
    <property type="entry name" value="CPA3_Na-H_Antiporter_D"/>
</dbReference>
<comment type="similarity">
    <text evidence="2">Belongs to the CPA3 antiporters (TC 2.A.63) subunit D family.</text>
</comment>
<evidence type="ECO:0000313" key="11">
    <source>
        <dbReference type="Proteomes" id="UP001150830"/>
    </source>
</evidence>
<feature type="transmembrane region" description="Helical" evidence="8">
    <location>
        <begin position="6"/>
        <end position="25"/>
    </location>
</feature>
<proteinExistence type="inferred from homology"/>
<keyword evidence="6 8" id="KW-0472">Membrane</keyword>
<gene>
    <name evidence="10" type="ORF">OUO13_19435</name>
</gene>
<comment type="subcellular location">
    <subcellularLocation>
        <location evidence="1">Cell membrane</location>
        <topology evidence="1">Multi-pass membrane protein</topology>
    </subcellularLocation>
    <subcellularLocation>
        <location evidence="7">Membrane</location>
        <topology evidence="7">Multi-pass membrane protein</topology>
    </subcellularLocation>
</comment>
<feature type="transmembrane region" description="Helical" evidence="8">
    <location>
        <begin position="236"/>
        <end position="259"/>
    </location>
</feature>
<feature type="transmembrane region" description="Helical" evidence="8">
    <location>
        <begin position="305"/>
        <end position="322"/>
    </location>
</feature>
<dbReference type="GO" id="GO:0042773">
    <property type="term" value="P:ATP synthesis coupled electron transport"/>
    <property type="evidence" value="ECO:0007669"/>
    <property type="project" value="InterPro"/>
</dbReference>
<feature type="transmembrane region" description="Helical" evidence="8">
    <location>
        <begin position="161"/>
        <end position="185"/>
    </location>
</feature>
<evidence type="ECO:0000256" key="4">
    <source>
        <dbReference type="ARBA" id="ARBA00022692"/>
    </source>
</evidence>
<dbReference type="Proteomes" id="UP001150830">
    <property type="component" value="Unassembled WGS sequence"/>
</dbReference>
<dbReference type="NCBIfam" id="NF009309">
    <property type="entry name" value="PRK12666.1"/>
    <property type="match status" value="1"/>
</dbReference>